<gene>
    <name evidence="2" type="ORF">M440DRAFT_307067</name>
</gene>
<reference evidence="2 3" key="1">
    <citation type="submission" date="2016-07" db="EMBL/GenBank/DDBJ databases">
        <title>Multiple horizontal gene transfer events from other fungi enriched the ability of initially mycotrophic Trichoderma (Ascomycota) to feed on dead plant biomass.</title>
        <authorList>
            <consortium name="DOE Joint Genome Institute"/>
            <person name="Aerts A."/>
            <person name="Atanasova L."/>
            <person name="Chenthamara K."/>
            <person name="Zhang J."/>
            <person name="Grujic M."/>
            <person name="Henrissat B."/>
            <person name="Kuo A."/>
            <person name="Salamov A."/>
            <person name="Lipzen A."/>
            <person name="Labutti K."/>
            <person name="Barry K."/>
            <person name="Miao Y."/>
            <person name="Rahimi M.J."/>
            <person name="Shen Q."/>
            <person name="Grigoriev I.V."/>
            <person name="Kubicek C.P."/>
            <person name="Druzhinina I.S."/>
        </authorList>
    </citation>
    <scope>NUCLEOTIDE SEQUENCE [LARGE SCALE GENOMIC DNA]</scope>
    <source>
        <strain evidence="2 3">ATCC 18648</strain>
    </source>
</reference>
<accession>A0A2T4C5X4</accession>
<evidence type="ECO:0000313" key="3">
    <source>
        <dbReference type="Proteomes" id="UP000240760"/>
    </source>
</evidence>
<protein>
    <submittedName>
        <fullName evidence="2">Uncharacterized protein</fullName>
    </submittedName>
</protein>
<name>A0A2T4C5X4_TRILO</name>
<proteinExistence type="predicted"/>
<keyword evidence="3" id="KW-1185">Reference proteome</keyword>
<organism evidence="2 3">
    <name type="scientific">Trichoderma longibrachiatum ATCC 18648</name>
    <dbReference type="NCBI Taxonomy" id="983965"/>
    <lineage>
        <taxon>Eukaryota</taxon>
        <taxon>Fungi</taxon>
        <taxon>Dikarya</taxon>
        <taxon>Ascomycota</taxon>
        <taxon>Pezizomycotina</taxon>
        <taxon>Sordariomycetes</taxon>
        <taxon>Hypocreomycetidae</taxon>
        <taxon>Hypocreales</taxon>
        <taxon>Hypocreaceae</taxon>
        <taxon>Trichoderma</taxon>
    </lineage>
</organism>
<feature type="region of interest" description="Disordered" evidence="1">
    <location>
        <begin position="185"/>
        <end position="206"/>
    </location>
</feature>
<dbReference type="AlphaFoldDB" id="A0A2T4C5X4"/>
<dbReference type="Proteomes" id="UP000240760">
    <property type="component" value="Unassembled WGS sequence"/>
</dbReference>
<dbReference type="EMBL" id="KZ679131">
    <property type="protein sequence ID" value="PTB76928.1"/>
    <property type="molecule type" value="Genomic_DNA"/>
</dbReference>
<evidence type="ECO:0000313" key="2">
    <source>
        <dbReference type="EMBL" id="PTB76928.1"/>
    </source>
</evidence>
<feature type="compositionally biased region" description="Low complexity" evidence="1">
    <location>
        <begin position="185"/>
        <end position="194"/>
    </location>
</feature>
<sequence>MIVRHRISVSQSVLYWPAASASLPFGHGETLSRVCYPLLPQSRQSPDRDTGRFRDLPGRGLDGFRHRTTATFLLHRRPSETVDPDTTSPPHQLCRHSLHMSLLPSLLLDTLSRASLSVVCQWTPSLAITIHPIPRIVVAHGQPTMRRMSPRTRSARQMRLRHITFPHHDSLRHSRLPTSMLKGASSSARATTATCHPPVGGTPFRG</sequence>
<evidence type="ECO:0000256" key="1">
    <source>
        <dbReference type="SAM" id="MobiDB-lite"/>
    </source>
</evidence>